<dbReference type="HOGENOM" id="CLU_2843880_0_0_4"/>
<gene>
    <name evidence="2" type="ordered locus">HEAR2502</name>
</gene>
<feature type="region of interest" description="Disordered" evidence="1">
    <location>
        <begin position="29"/>
        <end position="65"/>
    </location>
</feature>
<evidence type="ECO:0000313" key="3">
    <source>
        <dbReference type="Proteomes" id="UP000006697"/>
    </source>
</evidence>
<evidence type="ECO:0000313" key="2">
    <source>
        <dbReference type="EMBL" id="CAL62629.1"/>
    </source>
</evidence>
<evidence type="ECO:0000256" key="1">
    <source>
        <dbReference type="SAM" id="MobiDB-lite"/>
    </source>
</evidence>
<sequence>MYNNHDELNNPNFLTHVRRIPDAHLLHASEEQEKQDEADIETEDASEPAHITVVPFSTTKTGSFQ</sequence>
<organism evidence="2 3">
    <name type="scientific">Herminiimonas arsenicoxydans</name>
    <dbReference type="NCBI Taxonomy" id="204773"/>
    <lineage>
        <taxon>Bacteria</taxon>
        <taxon>Pseudomonadati</taxon>
        <taxon>Pseudomonadota</taxon>
        <taxon>Betaproteobacteria</taxon>
        <taxon>Burkholderiales</taxon>
        <taxon>Oxalobacteraceae</taxon>
        <taxon>Herminiimonas</taxon>
    </lineage>
</organism>
<dbReference type="AlphaFoldDB" id="A4G7Z2"/>
<name>A4G7Z2_HERAR</name>
<keyword evidence="3" id="KW-1185">Reference proteome</keyword>
<reference evidence="2 3" key="1">
    <citation type="journal article" date="2007" name="PLoS Genet.">
        <title>A tale of two oxidation states: bacterial colonization of arsenic-rich environments.</title>
        <authorList>
            <person name="Muller D."/>
            <person name="Medigue C."/>
            <person name="Koechler S."/>
            <person name="Barbe V."/>
            <person name="Barakat M."/>
            <person name="Talla E."/>
            <person name="Bonnefoy V."/>
            <person name="Krin E."/>
            <person name="Arsene-Ploetze F."/>
            <person name="Carapito C."/>
            <person name="Chandler M."/>
            <person name="Cournoyer B."/>
            <person name="Cruveiller S."/>
            <person name="Dossat C."/>
            <person name="Duval S."/>
            <person name="Heymann M."/>
            <person name="Leize E."/>
            <person name="Lieutaud A."/>
            <person name="Lievremont D."/>
            <person name="Makita Y."/>
            <person name="Mangenot S."/>
            <person name="Nitschke W."/>
            <person name="Ortet P."/>
            <person name="Perdrial N."/>
            <person name="Schoepp B."/>
            <person name="Siguier N."/>
            <person name="Simeonova D.D."/>
            <person name="Rouy Z."/>
            <person name="Segurens B."/>
            <person name="Turlin E."/>
            <person name="Vallenet D."/>
            <person name="Van Dorsselaer A."/>
            <person name="Weiss S."/>
            <person name="Weissenbach J."/>
            <person name="Lett M.C."/>
            <person name="Danchin A."/>
            <person name="Bertin P.N."/>
        </authorList>
    </citation>
    <scope>NUCLEOTIDE SEQUENCE [LARGE SCALE GENOMIC DNA]</scope>
    <source>
        <strain evidence="3">ULPAs1</strain>
    </source>
</reference>
<protein>
    <submittedName>
        <fullName evidence="2">Uncharacterized protein</fullName>
    </submittedName>
</protein>
<dbReference type="Proteomes" id="UP000006697">
    <property type="component" value="Chromosome"/>
</dbReference>
<dbReference type="OrthoDB" id="8780215at2"/>
<proteinExistence type="predicted"/>
<dbReference type="EMBL" id="CU207211">
    <property type="protein sequence ID" value="CAL62629.1"/>
    <property type="molecule type" value="Genomic_DNA"/>
</dbReference>
<dbReference type="KEGG" id="har:HEAR2502"/>
<accession>A4G7Z2</accession>
<feature type="compositionally biased region" description="Polar residues" evidence="1">
    <location>
        <begin position="55"/>
        <end position="65"/>
    </location>
</feature>